<feature type="signal peptide" evidence="1">
    <location>
        <begin position="1"/>
        <end position="22"/>
    </location>
</feature>
<dbReference type="AlphaFoldDB" id="A0A250WVU9"/>
<keyword evidence="1" id="KW-0732">Signal</keyword>
<gene>
    <name evidence="2" type="ORF">CEUSTIGMA_g2419.t1</name>
</gene>
<keyword evidence="3" id="KW-1185">Reference proteome</keyword>
<reference evidence="2 3" key="1">
    <citation type="submission" date="2017-08" db="EMBL/GenBank/DDBJ databases">
        <title>Acidophilic green algal genome provides insights into adaptation to an acidic environment.</title>
        <authorList>
            <person name="Hirooka S."/>
            <person name="Hirose Y."/>
            <person name="Kanesaki Y."/>
            <person name="Higuchi S."/>
            <person name="Fujiwara T."/>
            <person name="Onuma R."/>
            <person name="Era A."/>
            <person name="Ohbayashi R."/>
            <person name="Uzuka A."/>
            <person name="Nozaki H."/>
            <person name="Yoshikawa H."/>
            <person name="Miyagishima S.Y."/>
        </authorList>
    </citation>
    <scope>NUCLEOTIDE SEQUENCE [LARGE SCALE GENOMIC DNA]</scope>
    <source>
        <strain evidence="2 3">NIES-2499</strain>
    </source>
</reference>
<comment type="caution">
    <text evidence="2">The sequence shown here is derived from an EMBL/GenBank/DDBJ whole genome shotgun (WGS) entry which is preliminary data.</text>
</comment>
<proteinExistence type="predicted"/>
<evidence type="ECO:0000313" key="2">
    <source>
        <dbReference type="EMBL" id="GAX74973.1"/>
    </source>
</evidence>
<organism evidence="2 3">
    <name type="scientific">Chlamydomonas eustigma</name>
    <dbReference type="NCBI Taxonomy" id="1157962"/>
    <lineage>
        <taxon>Eukaryota</taxon>
        <taxon>Viridiplantae</taxon>
        <taxon>Chlorophyta</taxon>
        <taxon>core chlorophytes</taxon>
        <taxon>Chlorophyceae</taxon>
        <taxon>CS clade</taxon>
        <taxon>Chlamydomonadales</taxon>
        <taxon>Chlamydomonadaceae</taxon>
        <taxon>Chlamydomonas</taxon>
    </lineage>
</organism>
<name>A0A250WVU9_9CHLO</name>
<feature type="chain" id="PRO_5011970445" description="Fungal lipase-like domain-containing protein" evidence="1">
    <location>
        <begin position="23"/>
        <end position="106"/>
    </location>
</feature>
<dbReference type="Proteomes" id="UP000232323">
    <property type="component" value="Unassembled WGS sequence"/>
</dbReference>
<accession>A0A250WVU9</accession>
<dbReference type="EMBL" id="BEGY01000010">
    <property type="protein sequence ID" value="GAX74973.1"/>
    <property type="molecule type" value="Genomic_DNA"/>
</dbReference>
<evidence type="ECO:0008006" key="4">
    <source>
        <dbReference type="Google" id="ProtNLM"/>
    </source>
</evidence>
<evidence type="ECO:0000256" key="1">
    <source>
        <dbReference type="SAM" id="SignalP"/>
    </source>
</evidence>
<evidence type="ECO:0000313" key="3">
    <source>
        <dbReference type="Proteomes" id="UP000232323"/>
    </source>
</evidence>
<protein>
    <recommendedName>
        <fullName evidence="4">Fungal lipase-like domain-containing protein</fullName>
    </recommendedName>
</protein>
<sequence>MGGGIAALVALLLHCDVRLLKRVSSCVRAVCIAPASVVSKELGAACQDFIVRIVNEVAGASSFKKAWIAFKGLWRRRQEEFWKNGMLWKVQAKIPHLVEVVRGLHC</sequence>